<keyword evidence="8 17" id="KW-0378">Hydrolase</keyword>
<evidence type="ECO:0000313" key="20">
    <source>
        <dbReference type="EMBL" id="KZM23485.1"/>
    </source>
</evidence>
<dbReference type="SUPFAM" id="SSF49899">
    <property type="entry name" value="Concanavalin A-like lectins/glucanases"/>
    <property type="match status" value="1"/>
</dbReference>
<evidence type="ECO:0000256" key="5">
    <source>
        <dbReference type="ARBA" id="ARBA00022676"/>
    </source>
</evidence>
<evidence type="ECO:0000256" key="6">
    <source>
        <dbReference type="ARBA" id="ARBA00022679"/>
    </source>
</evidence>
<dbReference type="FunFam" id="2.60.120.200:FF:000152">
    <property type="entry name" value="Cell wall glucanase"/>
    <property type="match status" value="1"/>
</dbReference>
<dbReference type="GO" id="GO:0031505">
    <property type="term" value="P:fungal-type cell wall organization"/>
    <property type="evidence" value="ECO:0007669"/>
    <property type="project" value="TreeGrafter"/>
</dbReference>
<feature type="compositionally biased region" description="Low complexity" evidence="18">
    <location>
        <begin position="354"/>
        <end position="369"/>
    </location>
</feature>
<dbReference type="PANTHER" id="PTHR10963">
    <property type="entry name" value="GLYCOSYL HYDROLASE-RELATED"/>
    <property type="match status" value="1"/>
</dbReference>
<evidence type="ECO:0000256" key="18">
    <source>
        <dbReference type="SAM" id="MobiDB-lite"/>
    </source>
</evidence>
<keyword evidence="14" id="KW-0961">Cell wall biogenesis/degradation</keyword>
<dbReference type="STRING" id="5454.A0A163E2Y8"/>
<dbReference type="CDD" id="cd02183">
    <property type="entry name" value="GH16_fungal_CRH1_transglycosylase"/>
    <property type="match status" value="1"/>
</dbReference>
<keyword evidence="7 19" id="KW-0732">Signal</keyword>
<dbReference type="OrthoDB" id="4781at2759"/>
<dbReference type="PANTHER" id="PTHR10963:SF68">
    <property type="entry name" value="GLYCOSIDASE CRH1-RELATED"/>
    <property type="match status" value="1"/>
</dbReference>
<feature type="compositionally biased region" description="Polar residues" evidence="18">
    <location>
        <begin position="278"/>
        <end position="288"/>
    </location>
</feature>
<feature type="region of interest" description="Disordered" evidence="18">
    <location>
        <begin position="273"/>
        <end position="307"/>
    </location>
</feature>
<dbReference type="GO" id="GO:0016757">
    <property type="term" value="F:glycosyltransferase activity"/>
    <property type="evidence" value="ECO:0007669"/>
    <property type="project" value="UniProtKB-KW"/>
</dbReference>
<evidence type="ECO:0000256" key="19">
    <source>
        <dbReference type="SAM" id="SignalP"/>
    </source>
</evidence>
<dbReference type="EMBL" id="JYNV01000194">
    <property type="protein sequence ID" value="KZM23485.1"/>
    <property type="molecule type" value="Genomic_DNA"/>
</dbReference>
<dbReference type="PIRSF" id="PIRSF037299">
    <property type="entry name" value="Glycosidase_CRH1_prd"/>
    <property type="match status" value="1"/>
</dbReference>
<keyword evidence="6" id="KW-0808">Transferase</keyword>
<evidence type="ECO:0000256" key="10">
    <source>
        <dbReference type="ARBA" id="ARBA00023157"/>
    </source>
</evidence>
<comment type="function">
    <text evidence="16">Dual chitinase/transglycosylase that plays a role in cell wall architecture. Chitinase and transglycosylase activities are coupled. Required for the polysaccharide cross-linking at the septa and the cell wall. More specifically, transfers chitin to 1,6-beta-glucan in the cell wall.</text>
</comment>
<keyword evidence="21" id="KW-1185">Reference proteome</keyword>
<name>A0A163E2Y8_DIDRA</name>
<keyword evidence="13" id="KW-0326">Glycosidase</keyword>
<feature type="region of interest" description="Disordered" evidence="18">
    <location>
        <begin position="339"/>
        <end position="376"/>
    </location>
</feature>
<organism evidence="20 21">
    <name type="scientific">Didymella rabiei</name>
    <name type="common">Chickpea ascochyta blight fungus</name>
    <name type="synonym">Mycosphaerella rabiei</name>
    <dbReference type="NCBI Taxonomy" id="5454"/>
    <lineage>
        <taxon>Eukaryota</taxon>
        <taxon>Fungi</taxon>
        <taxon>Dikarya</taxon>
        <taxon>Ascomycota</taxon>
        <taxon>Pezizomycotina</taxon>
        <taxon>Dothideomycetes</taxon>
        <taxon>Pleosporomycetidae</taxon>
        <taxon>Pleosporales</taxon>
        <taxon>Pleosporineae</taxon>
        <taxon>Didymellaceae</taxon>
        <taxon>Ascochyta</taxon>
    </lineage>
</organism>
<evidence type="ECO:0000256" key="16">
    <source>
        <dbReference type="ARBA" id="ARBA00093308"/>
    </source>
</evidence>
<feature type="chain" id="PRO_5043735975" description="Crh-like protein" evidence="19">
    <location>
        <begin position="24"/>
        <end position="471"/>
    </location>
</feature>
<dbReference type="GO" id="GO:0098552">
    <property type="term" value="C:side of membrane"/>
    <property type="evidence" value="ECO:0007669"/>
    <property type="project" value="UniProtKB-KW"/>
</dbReference>
<dbReference type="InterPro" id="IPR050546">
    <property type="entry name" value="Glycosyl_Hydrlase_16"/>
</dbReference>
<evidence type="ECO:0000256" key="2">
    <source>
        <dbReference type="ARBA" id="ARBA00004196"/>
    </source>
</evidence>
<keyword evidence="4" id="KW-0336">GPI-anchor</keyword>
<dbReference type="Pfam" id="PF00722">
    <property type="entry name" value="Glyco_hydro_16"/>
    <property type="match status" value="1"/>
</dbReference>
<evidence type="ECO:0000256" key="9">
    <source>
        <dbReference type="ARBA" id="ARBA00023136"/>
    </source>
</evidence>
<evidence type="ECO:0000256" key="15">
    <source>
        <dbReference type="ARBA" id="ARBA00038074"/>
    </source>
</evidence>
<feature type="region of interest" description="Disordered" evidence="18">
    <location>
        <begin position="396"/>
        <end position="420"/>
    </location>
</feature>
<dbReference type="InterPro" id="IPR000757">
    <property type="entry name" value="Beta-glucanase-like"/>
</dbReference>
<dbReference type="EC" id="3.2.-.-" evidence="17"/>
<comment type="catalytic activity">
    <reaction evidence="1">
        <text>Random endo-hydrolysis of N-acetyl-beta-D-glucosaminide (1-&gt;4)-beta-linkages in chitin and chitodextrins.</text>
        <dbReference type="EC" id="3.2.1.14"/>
    </reaction>
</comment>
<comment type="similarity">
    <text evidence="15">Belongs to the glycosyl hydrolase 16 family. CRH1 subfamily.</text>
</comment>
<accession>A0A163E2Y8</accession>
<dbReference type="GO" id="GO:0008843">
    <property type="term" value="F:endochitinase activity"/>
    <property type="evidence" value="ECO:0007669"/>
    <property type="project" value="UniProtKB-EC"/>
</dbReference>
<protein>
    <recommendedName>
        <fullName evidence="17">Crh-like protein</fullName>
        <ecNumber evidence="17">3.2.-.-</ecNumber>
    </recommendedName>
</protein>
<gene>
    <name evidence="20" type="ORF">ST47_g5366</name>
</gene>
<proteinExistence type="inferred from homology"/>
<keyword evidence="12" id="KW-0449">Lipoprotein</keyword>
<evidence type="ECO:0000256" key="7">
    <source>
        <dbReference type="ARBA" id="ARBA00022729"/>
    </source>
</evidence>
<feature type="region of interest" description="Disordered" evidence="18">
    <location>
        <begin position="313"/>
        <end position="332"/>
    </location>
</feature>
<evidence type="ECO:0000256" key="12">
    <source>
        <dbReference type="ARBA" id="ARBA00023288"/>
    </source>
</evidence>
<dbReference type="AlphaFoldDB" id="A0A163E2Y8"/>
<keyword evidence="9 17" id="KW-0472">Membrane</keyword>
<evidence type="ECO:0000256" key="8">
    <source>
        <dbReference type="ARBA" id="ARBA00022801"/>
    </source>
</evidence>
<comment type="subcellular location">
    <subcellularLocation>
        <location evidence="2">Cell envelope</location>
    </subcellularLocation>
    <subcellularLocation>
        <location evidence="3">Membrane</location>
        <topology evidence="3">Lipid-anchor</topology>
        <topology evidence="3">GPI-anchor</topology>
    </subcellularLocation>
</comment>
<feature type="signal peptide" evidence="19">
    <location>
        <begin position="1"/>
        <end position="23"/>
    </location>
</feature>
<sequence length="471" mass="49472">MRSTMRALAALASAASLFAPSIAQTYTNCNPTVRTDCPPDSALARTVNIDLSSASDSFTPQSNPTYGNDGVSFTISKSGDAPQLTSKWYIMFGKVDVVLKAAPGAGIVSSFVMQSDTLDEIDWEWLGADPDEVQTNFFGKGQTTSYNRGAFHADAGSQSGFKTYTIEWTPEQIVWQIDGVTVRTLEPANAENQYPQTPMQIKFGAWAGGDPANAAGTIEWARGPTDYSKGPFTMQVKSLKVADYSTGSTYSYGDTSGTWKSIKSNGGVIYSGGDRPVNSDSPQITATATGAPLPFSPSRTSSDYERPSVYPWIPGTSSATPEPTFGNYPGLPSGWTVSDSGKVLPPSSAPPSPLASSTASPAASQSASSGDSKPIVWTGYDDRGFTTIYTSYPGTTQAPVTQLPSTQAASQPQPQPTSSAKLSANAVLENNAAGTDLPVPKANDGTALVAIRGAFLAGIFSVTMSLMGYDW</sequence>
<dbReference type="InterPro" id="IPR017168">
    <property type="entry name" value="CHR-like"/>
</dbReference>
<evidence type="ECO:0000256" key="3">
    <source>
        <dbReference type="ARBA" id="ARBA00004589"/>
    </source>
</evidence>
<dbReference type="PROSITE" id="PS51762">
    <property type="entry name" value="GH16_2"/>
    <property type="match status" value="1"/>
</dbReference>
<evidence type="ECO:0000256" key="4">
    <source>
        <dbReference type="ARBA" id="ARBA00022622"/>
    </source>
</evidence>
<evidence type="ECO:0000256" key="13">
    <source>
        <dbReference type="ARBA" id="ARBA00023295"/>
    </source>
</evidence>
<keyword evidence="5" id="KW-0328">Glycosyltransferase</keyword>
<dbReference type="GO" id="GO:0009277">
    <property type="term" value="C:fungal-type cell wall"/>
    <property type="evidence" value="ECO:0007669"/>
    <property type="project" value="TreeGrafter"/>
</dbReference>
<feature type="compositionally biased region" description="Low complexity" evidence="18">
    <location>
        <begin position="404"/>
        <end position="420"/>
    </location>
</feature>
<dbReference type="GO" id="GO:0005975">
    <property type="term" value="P:carbohydrate metabolic process"/>
    <property type="evidence" value="ECO:0007669"/>
    <property type="project" value="InterPro"/>
</dbReference>
<reference evidence="20 21" key="1">
    <citation type="journal article" date="2016" name="Sci. Rep.">
        <title>Draft genome sequencing and secretome analysis of fungal phytopathogen Ascochyta rabiei provides insight into the necrotrophic effector repertoire.</title>
        <authorList>
            <person name="Verma S."/>
            <person name="Gazara R.K."/>
            <person name="Nizam S."/>
            <person name="Parween S."/>
            <person name="Chattopadhyay D."/>
            <person name="Verma P.K."/>
        </authorList>
    </citation>
    <scope>NUCLEOTIDE SEQUENCE [LARGE SCALE GENOMIC DNA]</scope>
    <source>
        <strain evidence="20 21">ArDII</strain>
    </source>
</reference>
<dbReference type="Proteomes" id="UP000076837">
    <property type="component" value="Unassembled WGS sequence"/>
</dbReference>
<keyword evidence="10" id="KW-1015">Disulfide bond</keyword>
<evidence type="ECO:0000256" key="14">
    <source>
        <dbReference type="ARBA" id="ARBA00023316"/>
    </source>
</evidence>
<dbReference type="InterPro" id="IPR013320">
    <property type="entry name" value="ConA-like_dom_sf"/>
</dbReference>
<evidence type="ECO:0000313" key="21">
    <source>
        <dbReference type="Proteomes" id="UP000076837"/>
    </source>
</evidence>
<comment type="caution">
    <text evidence="20">The sequence shown here is derived from an EMBL/GenBank/DDBJ whole genome shotgun (WGS) entry which is preliminary data.</text>
</comment>
<evidence type="ECO:0000256" key="11">
    <source>
        <dbReference type="ARBA" id="ARBA00023180"/>
    </source>
</evidence>
<keyword evidence="11" id="KW-0325">Glycoprotein</keyword>
<evidence type="ECO:0000256" key="1">
    <source>
        <dbReference type="ARBA" id="ARBA00000822"/>
    </source>
</evidence>
<evidence type="ECO:0000256" key="17">
    <source>
        <dbReference type="PIRNR" id="PIRNR037299"/>
    </source>
</evidence>
<dbReference type="Gene3D" id="2.60.120.200">
    <property type="match status" value="1"/>
</dbReference>